<proteinExistence type="predicted"/>
<protein>
    <recommendedName>
        <fullName evidence="1">non-specific serine/threonine protein kinase</fullName>
        <ecNumber evidence="1">2.7.11.1</ecNumber>
    </recommendedName>
</protein>
<evidence type="ECO:0000256" key="3">
    <source>
        <dbReference type="ARBA" id="ARBA00022553"/>
    </source>
</evidence>
<dbReference type="AlphaFoldDB" id="A0A137P4M4"/>
<accession>A0A137P4M4</accession>
<reference evidence="13 14" key="1">
    <citation type="journal article" date="2015" name="Genome Biol. Evol.">
        <title>Phylogenomic analyses indicate that early fungi evolved digesting cell walls of algal ancestors of land plants.</title>
        <authorList>
            <person name="Chang Y."/>
            <person name="Wang S."/>
            <person name="Sekimoto S."/>
            <person name="Aerts A.L."/>
            <person name="Choi C."/>
            <person name="Clum A."/>
            <person name="LaButti K.M."/>
            <person name="Lindquist E.A."/>
            <person name="Yee Ngan C."/>
            <person name="Ohm R.A."/>
            <person name="Salamov A.A."/>
            <person name="Grigoriev I.V."/>
            <person name="Spatafora J.W."/>
            <person name="Berbee M.L."/>
        </authorList>
    </citation>
    <scope>NUCLEOTIDE SEQUENCE [LARGE SCALE GENOMIC DNA]</scope>
    <source>
        <strain evidence="13 14">NRRL 28638</strain>
    </source>
</reference>
<evidence type="ECO:0000313" key="13">
    <source>
        <dbReference type="EMBL" id="KXN69972.1"/>
    </source>
</evidence>
<evidence type="ECO:0000256" key="7">
    <source>
        <dbReference type="ARBA" id="ARBA00022840"/>
    </source>
</evidence>
<feature type="non-terminal residue" evidence="13">
    <location>
        <position position="359"/>
    </location>
</feature>
<evidence type="ECO:0000256" key="10">
    <source>
        <dbReference type="SAM" id="MobiDB-lite"/>
    </source>
</evidence>
<dbReference type="InterPro" id="IPR011009">
    <property type="entry name" value="Kinase-like_dom_sf"/>
</dbReference>
<dbReference type="GO" id="GO:0035556">
    <property type="term" value="P:intracellular signal transduction"/>
    <property type="evidence" value="ECO:0007669"/>
    <property type="project" value="TreeGrafter"/>
</dbReference>
<dbReference type="PROSITE" id="PS51285">
    <property type="entry name" value="AGC_KINASE_CTER"/>
    <property type="match status" value="1"/>
</dbReference>
<feature type="domain" description="AGC-kinase C-terminal" evidence="12">
    <location>
        <begin position="329"/>
        <end position="359"/>
    </location>
</feature>
<dbReference type="Pfam" id="PF00069">
    <property type="entry name" value="Pkinase"/>
    <property type="match status" value="1"/>
</dbReference>
<dbReference type="PROSITE" id="PS00108">
    <property type="entry name" value="PROTEIN_KINASE_ST"/>
    <property type="match status" value="1"/>
</dbReference>
<dbReference type="OMA" id="HELHTPK"/>
<dbReference type="InterPro" id="IPR000961">
    <property type="entry name" value="AGC-kinase_C"/>
</dbReference>
<dbReference type="Proteomes" id="UP000070444">
    <property type="component" value="Unassembled WGS sequence"/>
</dbReference>
<evidence type="ECO:0000256" key="4">
    <source>
        <dbReference type="ARBA" id="ARBA00022679"/>
    </source>
</evidence>
<dbReference type="Gene3D" id="1.10.510.10">
    <property type="entry name" value="Transferase(Phosphotransferase) domain 1"/>
    <property type="match status" value="1"/>
</dbReference>
<keyword evidence="6 13" id="KW-0418">Kinase</keyword>
<dbReference type="CDD" id="cd05579">
    <property type="entry name" value="STKc_MAST_like"/>
    <property type="match status" value="1"/>
</dbReference>
<dbReference type="PANTHER" id="PTHR24356">
    <property type="entry name" value="SERINE/THREONINE-PROTEIN KINASE"/>
    <property type="match status" value="1"/>
</dbReference>
<dbReference type="FunFam" id="3.30.200.20:FF:000550">
    <property type="entry name" value="Serine/threonine-protein kinase greatwall"/>
    <property type="match status" value="1"/>
</dbReference>
<evidence type="ECO:0000256" key="2">
    <source>
        <dbReference type="ARBA" id="ARBA00022527"/>
    </source>
</evidence>
<dbReference type="SUPFAM" id="SSF56112">
    <property type="entry name" value="Protein kinase-like (PK-like)"/>
    <property type="match status" value="1"/>
</dbReference>
<dbReference type="GO" id="GO:0005524">
    <property type="term" value="F:ATP binding"/>
    <property type="evidence" value="ECO:0007669"/>
    <property type="project" value="UniProtKB-KW"/>
</dbReference>
<dbReference type="GO" id="GO:0005634">
    <property type="term" value="C:nucleus"/>
    <property type="evidence" value="ECO:0007669"/>
    <property type="project" value="TreeGrafter"/>
</dbReference>
<evidence type="ECO:0000256" key="8">
    <source>
        <dbReference type="ARBA" id="ARBA00047899"/>
    </source>
</evidence>
<dbReference type="EMBL" id="KQ964517">
    <property type="protein sequence ID" value="KXN69972.1"/>
    <property type="molecule type" value="Genomic_DNA"/>
</dbReference>
<comment type="catalytic activity">
    <reaction evidence="8">
        <text>L-threonyl-[protein] + ATP = O-phospho-L-threonyl-[protein] + ADP + H(+)</text>
        <dbReference type="Rhea" id="RHEA:46608"/>
        <dbReference type="Rhea" id="RHEA-COMP:11060"/>
        <dbReference type="Rhea" id="RHEA-COMP:11605"/>
        <dbReference type="ChEBI" id="CHEBI:15378"/>
        <dbReference type="ChEBI" id="CHEBI:30013"/>
        <dbReference type="ChEBI" id="CHEBI:30616"/>
        <dbReference type="ChEBI" id="CHEBI:61977"/>
        <dbReference type="ChEBI" id="CHEBI:456216"/>
        <dbReference type="EC" id="2.7.11.1"/>
    </reaction>
</comment>
<gene>
    <name evidence="13" type="ORF">CONCODRAFT_40012</name>
</gene>
<evidence type="ECO:0000256" key="6">
    <source>
        <dbReference type="ARBA" id="ARBA00022777"/>
    </source>
</evidence>
<keyword evidence="5" id="KW-0547">Nucleotide-binding</keyword>
<feature type="domain" description="Protein kinase" evidence="11">
    <location>
        <begin position="66"/>
        <end position="328"/>
    </location>
</feature>
<dbReference type="GO" id="GO:0004674">
    <property type="term" value="F:protein serine/threonine kinase activity"/>
    <property type="evidence" value="ECO:0007669"/>
    <property type="project" value="UniProtKB-KW"/>
</dbReference>
<dbReference type="PANTHER" id="PTHR24356:SF1">
    <property type="entry name" value="SERINE_THREONINE-PROTEIN KINASE GREATWALL"/>
    <property type="match status" value="1"/>
</dbReference>
<sequence>MSLLAGVLKKGQHEAGINYDQSPPIQPYGSKQHKREASDSAQSTTGTGGSAKSTPKKAKIPGIEDFEIIKPISRGAFGKVYLARKKTTKDLFAIKAIRKDDVVRKNMVQQVMMERKVMALASIPYVVSMFFAFHSKSYLFLVMEYLIGGDLSSLLQVFGCFDEDMARFYIAETTLALNYLHENGVVHRDLKPDNILIDHTGHIKLTDFGLSRIHELHTPKRPPSNRELLGTPDYLAPELLLGSSHGSPVDWWAVGVCLFEFLVGYPPFSDETPELIFRNILNHQVQWPPVDPGESYFSSESEDLIKNLLQPDPSKRLQRSQVSHHTFFKGMDFDKLHEIEPPFMPNPEDVCDTSYFESR</sequence>
<evidence type="ECO:0000313" key="14">
    <source>
        <dbReference type="Proteomes" id="UP000070444"/>
    </source>
</evidence>
<dbReference type="Gene3D" id="3.30.200.20">
    <property type="entry name" value="Phosphorylase Kinase, domain 1"/>
    <property type="match status" value="1"/>
</dbReference>
<dbReference type="InterPro" id="IPR008271">
    <property type="entry name" value="Ser/Thr_kinase_AS"/>
</dbReference>
<evidence type="ECO:0000256" key="1">
    <source>
        <dbReference type="ARBA" id="ARBA00012513"/>
    </source>
</evidence>
<dbReference type="FunFam" id="1.10.510.10:FF:000048">
    <property type="entry name" value="Protein kinase C"/>
    <property type="match status" value="1"/>
</dbReference>
<evidence type="ECO:0000256" key="5">
    <source>
        <dbReference type="ARBA" id="ARBA00022741"/>
    </source>
</evidence>
<keyword evidence="14" id="KW-1185">Reference proteome</keyword>
<dbReference type="OrthoDB" id="162894at2759"/>
<dbReference type="SMART" id="SM00220">
    <property type="entry name" value="S_TKc"/>
    <property type="match status" value="1"/>
</dbReference>
<evidence type="ECO:0000256" key="9">
    <source>
        <dbReference type="ARBA" id="ARBA00048679"/>
    </source>
</evidence>
<comment type="catalytic activity">
    <reaction evidence="9">
        <text>L-seryl-[protein] + ATP = O-phospho-L-seryl-[protein] + ADP + H(+)</text>
        <dbReference type="Rhea" id="RHEA:17989"/>
        <dbReference type="Rhea" id="RHEA-COMP:9863"/>
        <dbReference type="Rhea" id="RHEA-COMP:11604"/>
        <dbReference type="ChEBI" id="CHEBI:15378"/>
        <dbReference type="ChEBI" id="CHEBI:29999"/>
        <dbReference type="ChEBI" id="CHEBI:30616"/>
        <dbReference type="ChEBI" id="CHEBI:83421"/>
        <dbReference type="ChEBI" id="CHEBI:456216"/>
        <dbReference type="EC" id="2.7.11.1"/>
    </reaction>
</comment>
<keyword evidence="2" id="KW-0723">Serine/threonine-protein kinase</keyword>
<keyword evidence="7" id="KW-0067">ATP-binding</keyword>
<evidence type="ECO:0000259" key="11">
    <source>
        <dbReference type="PROSITE" id="PS50011"/>
    </source>
</evidence>
<evidence type="ECO:0000259" key="12">
    <source>
        <dbReference type="PROSITE" id="PS51285"/>
    </source>
</evidence>
<dbReference type="InterPro" id="IPR050236">
    <property type="entry name" value="Ser_Thr_kinase_AGC"/>
</dbReference>
<feature type="region of interest" description="Disordered" evidence="10">
    <location>
        <begin position="15"/>
        <end position="58"/>
    </location>
</feature>
<feature type="compositionally biased region" description="Low complexity" evidence="10">
    <location>
        <begin position="39"/>
        <end position="53"/>
    </location>
</feature>
<dbReference type="STRING" id="796925.A0A137P4M4"/>
<name>A0A137P4M4_CONC2</name>
<dbReference type="EC" id="2.7.11.1" evidence="1"/>
<keyword evidence="4" id="KW-0808">Transferase</keyword>
<keyword evidence="3" id="KW-0597">Phosphoprotein</keyword>
<dbReference type="InterPro" id="IPR000719">
    <property type="entry name" value="Prot_kinase_dom"/>
</dbReference>
<organism evidence="13 14">
    <name type="scientific">Conidiobolus coronatus (strain ATCC 28846 / CBS 209.66 / NRRL 28638)</name>
    <name type="common">Delacroixia coronata</name>
    <dbReference type="NCBI Taxonomy" id="796925"/>
    <lineage>
        <taxon>Eukaryota</taxon>
        <taxon>Fungi</taxon>
        <taxon>Fungi incertae sedis</taxon>
        <taxon>Zoopagomycota</taxon>
        <taxon>Entomophthoromycotina</taxon>
        <taxon>Entomophthoromycetes</taxon>
        <taxon>Entomophthorales</taxon>
        <taxon>Ancylistaceae</taxon>
        <taxon>Conidiobolus</taxon>
    </lineage>
</organism>
<dbReference type="PROSITE" id="PS50011">
    <property type="entry name" value="PROTEIN_KINASE_DOM"/>
    <property type="match status" value="1"/>
</dbReference>